<dbReference type="GO" id="GO:0030248">
    <property type="term" value="F:cellulose binding"/>
    <property type="evidence" value="ECO:0007669"/>
    <property type="project" value="UniProtKB-UniRule"/>
</dbReference>
<comment type="function">
    <text evidence="5">Lytic polysaccharide monooxygenase (LMPO) that depolymerizes crystalline and amorphous polysaccharides via the oxidation of scissile alpha- or beta-(1-4)-glycosidic bonds, yielding C1 and/or C4 oxidation products. Catalysis by LPMOs requires the reduction of the active-site copper from Cu(II) to Cu(I) by a reducing agent and H(2)O(2) or O(2) as a cosubstrate.</text>
</comment>
<dbReference type="Pfam" id="PF03443">
    <property type="entry name" value="AA9"/>
    <property type="match status" value="1"/>
</dbReference>
<keyword evidence="3 6" id="KW-0732">Signal</keyword>
<keyword evidence="5" id="KW-0136">Cellulose degradation</keyword>
<gene>
    <name evidence="9" type="ORF">O181_062781</name>
</gene>
<keyword evidence="2 5" id="KW-0964">Secreted</keyword>
<evidence type="ECO:0000256" key="6">
    <source>
        <dbReference type="SAM" id="SignalP"/>
    </source>
</evidence>
<dbReference type="InterPro" id="IPR008427">
    <property type="entry name" value="Extracellular_membr_CFEM_dom"/>
</dbReference>
<evidence type="ECO:0000256" key="5">
    <source>
        <dbReference type="RuleBase" id="RU368122"/>
    </source>
</evidence>
<comment type="domain">
    <text evidence="5">Has a modular structure: an endo-beta-1,4-glucanase catalytic module at the N-terminus, a linker rich in serines and threonines, and a C-terminal carbohydrate-binding module (CBM).</text>
</comment>
<dbReference type="AlphaFoldDB" id="A0A9Q3EIP5"/>
<dbReference type="Gene3D" id="2.70.50.70">
    <property type="match status" value="1"/>
</dbReference>
<dbReference type="GO" id="GO:0008810">
    <property type="term" value="F:cellulase activity"/>
    <property type="evidence" value="ECO:0007669"/>
    <property type="project" value="UniProtKB-UniRule"/>
</dbReference>
<evidence type="ECO:0000256" key="4">
    <source>
        <dbReference type="ARBA" id="ARBA00023157"/>
    </source>
</evidence>
<evidence type="ECO:0000259" key="7">
    <source>
        <dbReference type="Pfam" id="PF03443"/>
    </source>
</evidence>
<feature type="domain" description="Auxiliary Activity family 9 catalytic" evidence="7">
    <location>
        <begin position="82"/>
        <end position="221"/>
    </location>
</feature>
<evidence type="ECO:0000313" key="9">
    <source>
        <dbReference type="EMBL" id="MBW0523066.1"/>
    </source>
</evidence>
<dbReference type="Pfam" id="PF05730">
    <property type="entry name" value="CFEM"/>
    <property type="match status" value="1"/>
</dbReference>
<feature type="signal peptide" evidence="6">
    <location>
        <begin position="1"/>
        <end position="17"/>
    </location>
</feature>
<organism evidence="9 10">
    <name type="scientific">Austropuccinia psidii MF-1</name>
    <dbReference type="NCBI Taxonomy" id="1389203"/>
    <lineage>
        <taxon>Eukaryota</taxon>
        <taxon>Fungi</taxon>
        <taxon>Dikarya</taxon>
        <taxon>Basidiomycota</taxon>
        <taxon>Pucciniomycotina</taxon>
        <taxon>Pucciniomycetes</taxon>
        <taxon>Pucciniales</taxon>
        <taxon>Sphaerophragmiaceae</taxon>
        <taxon>Austropuccinia</taxon>
    </lineage>
</organism>
<dbReference type="EC" id="1.14.99.56" evidence="5"/>
<comment type="catalytic activity">
    <reaction evidence="5">
        <text>[(1-&gt;4)-beta-D-glucosyl]n+m + reduced acceptor + O2 = 4-dehydro-beta-D-glucosyl-[(1-&gt;4)-beta-D-glucosyl]n-1 + [(1-&gt;4)-beta-D-glucosyl]m + acceptor + H2O.</text>
        <dbReference type="EC" id="1.14.99.56"/>
    </reaction>
</comment>
<name>A0A9Q3EIP5_9BASI</name>
<evidence type="ECO:0000256" key="1">
    <source>
        <dbReference type="ARBA" id="ARBA00004613"/>
    </source>
</evidence>
<accession>A0A9Q3EIP5</accession>
<reference evidence="9" key="1">
    <citation type="submission" date="2021-03" db="EMBL/GenBank/DDBJ databases">
        <title>Draft genome sequence of rust myrtle Austropuccinia psidii MF-1, a brazilian biotype.</title>
        <authorList>
            <person name="Quecine M.C."/>
            <person name="Pachon D.M.R."/>
            <person name="Bonatelli M.L."/>
            <person name="Correr F.H."/>
            <person name="Franceschini L.M."/>
            <person name="Leite T.F."/>
            <person name="Margarido G.R.A."/>
            <person name="Almeida C.A."/>
            <person name="Ferrarezi J.A."/>
            <person name="Labate C.A."/>
        </authorList>
    </citation>
    <scope>NUCLEOTIDE SEQUENCE</scope>
    <source>
        <strain evidence="9">MF-1</strain>
    </source>
</reference>
<proteinExistence type="predicted"/>
<feature type="chain" id="PRO_5040503831" description="AA9 family lytic polysaccharide monooxygenase" evidence="6">
    <location>
        <begin position="18"/>
        <end position="316"/>
    </location>
</feature>
<feature type="domain" description="CFEM" evidence="8">
    <location>
        <begin position="245"/>
        <end position="311"/>
    </location>
</feature>
<dbReference type="EMBL" id="AVOT02030014">
    <property type="protein sequence ID" value="MBW0523066.1"/>
    <property type="molecule type" value="Genomic_DNA"/>
</dbReference>
<evidence type="ECO:0000259" key="8">
    <source>
        <dbReference type="Pfam" id="PF05730"/>
    </source>
</evidence>
<keyword evidence="10" id="KW-1185">Reference proteome</keyword>
<comment type="subcellular location">
    <subcellularLocation>
        <location evidence="1 5">Secreted</location>
    </subcellularLocation>
</comment>
<evidence type="ECO:0000313" key="10">
    <source>
        <dbReference type="Proteomes" id="UP000765509"/>
    </source>
</evidence>
<evidence type="ECO:0000256" key="2">
    <source>
        <dbReference type="ARBA" id="ARBA00022525"/>
    </source>
</evidence>
<keyword evidence="5" id="KW-0624">Polysaccharide degradation</keyword>
<dbReference type="Proteomes" id="UP000765509">
    <property type="component" value="Unassembled WGS sequence"/>
</dbReference>
<dbReference type="InterPro" id="IPR005103">
    <property type="entry name" value="AA9_LPMO"/>
</dbReference>
<evidence type="ECO:0000256" key="3">
    <source>
        <dbReference type="ARBA" id="ARBA00022729"/>
    </source>
</evidence>
<protein>
    <recommendedName>
        <fullName evidence="5">AA9 family lytic polysaccharide monooxygenase</fullName>
        <ecNumber evidence="5">1.14.99.56</ecNumber>
    </recommendedName>
    <alternativeName>
        <fullName evidence="5">Endo-beta-1,4-glucanase</fullName>
    </alternativeName>
    <alternativeName>
        <fullName evidence="5">Glycosyl hydrolase 61 family protein</fullName>
    </alternativeName>
</protein>
<keyword evidence="5" id="KW-0119">Carbohydrate metabolism</keyword>
<dbReference type="GO" id="GO:0030245">
    <property type="term" value="P:cellulose catabolic process"/>
    <property type="evidence" value="ECO:0007669"/>
    <property type="project" value="UniProtKB-UniRule"/>
</dbReference>
<dbReference type="GO" id="GO:0005576">
    <property type="term" value="C:extracellular region"/>
    <property type="evidence" value="ECO:0007669"/>
    <property type="project" value="UniProtKB-SubCell"/>
</dbReference>
<comment type="caution">
    <text evidence="9">The sequence shown here is derived from an EMBL/GenBank/DDBJ whole genome shotgun (WGS) entry which is preliminary data.</text>
</comment>
<keyword evidence="4 5" id="KW-1015">Disulfide bond</keyword>
<sequence>MIAILNSLLAVIPLASCHPHIQLWSSSLEAKMTAPQRIYNLHHLTHQEAISNVGWVDTHQEISSDTSQSASHSFLHPVTLPQTISVDSGGKIILILTDDTNKAYQPPQNYIQAYLSFCGNSATSCHSFQPGNAHSFRIQNQKTVMTLLRKQHSSDLGNDLWEAQIPNQIPQGSYILQLETLSPNKSASPEHFQEQSFPSFYQIYISSSHKNNIQKRSQIPKDNSNALANKRHLNYSKSKNHHHSKDVPMCAKRCLWHKVYEAKLLAPKCSSLTVECLCQSQPFVKAYRHCVRDHCAISKQHKAIMPIDKRCKSSSE</sequence>